<dbReference type="RefSeq" id="WP_122291560.1">
    <property type="nucleotide sequence ID" value="NZ_QRKC01000015.1"/>
</dbReference>
<comment type="caution">
    <text evidence="1">The sequence shown here is derived from an EMBL/GenBank/DDBJ whole genome shotgun (WGS) entry which is preliminary data.</text>
</comment>
<evidence type="ECO:0000313" key="2">
    <source>
        <dbReference type="Proteomes" id="UP000283732"/>
    </source>
</evidence>
<proteinExistence type="predicted"/>
<protein>
    <submittedName>
        <fullName evidence="1">Uncharacterized protein</fullName>
    </submittedName>
</protein>
<gene>
    <name evidence="1" type="ORF">DW191_19055</name>
</gene>
<dbReference type="AlphaFoldDB" id="A0A3R6GM19"/>
<dbReference type="Proteomes" id="UP000283732">
    <property type="component" value="Unassembled WGS sequence"/>
</dbReference>
<dbReference type="EMBL" id="QRKC01000015">
    <property type="protein sequence ID" value="RHH73997.1"/>
    <property type="molecule type" value="Genomic_DNA"/>
</dbReference>
<organism evidence="1 2">
    <name type="scientific">Parabacteroides merdae</name>
    <dbReference type="NCBI Taxonomy" id="46503"/>
    <lineage>
        <taxon>Bacteria</taxon>
        <taxon>Pseudomonadati</taxon>
        <taxon>Bacteroidota</taxon>
        <taxon>Bacteroidia</taxon>
        <taxon>Bacteroidales</taxon>
        <taxon>Tannerellaceae</taxon>
        <taxon>Parabacteroides</taxon>
    </lineage>
</organism>
<accession>A0A3R6GM19</accession>
<reference evidence="1 2" key="1">
    <citation type="submission" date="2018-08" db="EMBL/GenBank/DDBJ databases">
        <title>A genome reference for cultivated species of the human gut microbiota.</title>
        <authorList>
            <person name="Zou Y."/>
            <person name="Xue W."/>
            <person name="Luo G."/>
        </authorList>
    </citation>
    <scope>NUCLEOTIDE SEQUENCE [LARGE SCALE GENOMIC DNA]</scope>
    <source>
        <strain evidence="1 2">AM16-50</strain>
    </source>
</reference>
<name>A0A3R6GM19_9BACT</name>
<sequence length="73" mass="8363">MSSKKSIVVITPPEYLQKKEKFELCGFVCPNCNGRKEFIDQQGRDEFKSTKCLFCNGLGRVKAVVNVEWESDE</sequence>
<evidence type="ECO:0000313" key="1">
    <source>
        <dbReference type="EMBL" id="RHH73997.1"/>
    </source>
</evidence>